<reference evidence="2" key="1">
    <citation type="submission" date="2025-08" db="UniProtKB">
        <authorList>
            <consortium name="Ensembl"/>
        </authorList>
    </citation>
    <scope>IDENTIFICATION</scope>
</reference>
<dbReference type="Ensembl" id="ENSSSCT00025060426.1">
    <property type="protein sequence ID" value="ENSSSCP00025025629.1"/>
    <property type="gene ID" value="ENSSSCG00025044519.1"/>
</dbReference>
<evidence type="ECO:0000256" key="1">
    <source>
        <dbReference type="SAM" id="Phobius"/>
    </source>
</evidence>
<dbReference type="Proteomes" id="UP000694727">
    <property type="component" value="Unplaced"/>
</dbReference>
<sequence length="160" mass="18411">MMAILTGVKWYLIVVLICISLIISDAEHFFMCLLAICTSSLEKCLFSCISSLYILKIKPLSVASFETIFSHSVSCLFFYGSLPFVVSLISNALSMFFICPLLFSCLLTLAQRRCVLPLQMCLHGWPSFHQQHLTYIQKGLFPVFQRERSEELPRYHRKKN</sequence>
<evidence type="ECO:0000313" key="3">
    <source>
        <dbReference type="Proteomes" id="UP000694727"/>
    </source>
</evidence>
<protein>
    <submittedName>
        <fullName evidence="2">Uncharacterized protein</fullName>
    </submittedName>
</protein>
<organism evidence="2 3">
    <name type="scientific">Sus scrofa</name>
    <name type="common">Pig</name>
    <dbReference type="NCBI Taxonomy" id="9823"/>
    <lineage>
        <taxon>Eukaryota</taxon>
        <taxon>Metazoa</taxon>
        <taxon>Chordata</taxon>
        <taxon>Craniata</taxon>
        <taxon>Vertebrata</taxon>
        <taxon>Euteleostomi</taxon>
        <taxon>Mammalia</taxon>
        <taxon>Eutheria</taxon>
        <taxon>Laurasiatheria</taxon>
        <taxon>Artiodactyla</taxon>
        <taxon>Suina</taxon>
        <taxon>Suidae</taxon>
        <taxon>Sus</taxon>
    </lineage>
</organism>
<keyword evidence="1" id="KW-0812">Transmembrane</keyword>
<feature type="transmembrane region" description="Helical" evidence="1">
    <location>
        <begin position="92"/>
        <end position="110"/>
    </location>
</feature>
<accession>A0A8D0USD8</accession>
<keyword evidence="1" id="KW-0472">Membrane</keyword>
<keyword evidence="1" id="KW-1133">Transmembrane helix</keyword>
<dbReference type="AlphaFoldDB" id="A0A8D0USD8"/>
<feature type="transmembrane region" description="Helical" evidence="1">
    <location>
        <begin position="7"/>
        <end position="23"/>
    </location>
</feature>
<proteinExistence type="predicted"/>
<evidence type="ECO:0000313" key="2">
    <source>
        <dbReference type="Ensembl" id="ENSSSCP00025025629.1"/>
    </source>
</evidence>
<name>A0A8D0USD8_PIG</name>